<dbReference type="InterPro" id="IPR051311">
    <property type="entry name" value="DedA_domain"/>
</dbReference>
<evidence type="ECO:0000256" key="1">
    <source>
        <dbReference type="SAM" id="Phobius"/>
    </source>
</evidence>
<feature type="transmembrane region" description="Helical" evidence="1">
    <location>
        <begin position="198"/>
        <end position="216"/>
    </location>
</feature>
<keyword evidence="1" id="KW-0472">Membrane</keyword>
<dbReference type="Proteomes" id="UP000270661">
    <property type="component" value="Unassembled WGS sequence"/>
</dbReference>
<keyword evidence="1" id="KW-1133">Transmembrane helix</keyword>
<dbReference type="GO" id="GO:0005886">
    <property type="term" value="C:plasma membrane"/>
    <property type="evidence" value="ECO:0007669"/>
    <property type="project" value="TreeGrafter"/>
</dbReference>
<keyword evidence="1" id="KW-0812">Transmembrane</keyword>
<comment type="caution">
    <text evidence="3">The sequence shown here is derived from an EMBL/GenBank/DDBJ whole genome shotgun (WGS) entry which is preliminary data.</text>
</comment>
<feature type="transmembrane region" description="Helical" evidence="1">
    <location>
        <begin position="49"/>
        <end position="74"/>
    </location>
</feature>
<gene>
    <name evidence="3" type="ORF">ALQ77_100181</name>
</gene>
<dbReference type="STRING" id="47879.AXG94_14105"/>
<dbReference type="InterPro" id="IPR032816">
    <property type="entry name" value="VTT_dom"/>
</dbReference>
<sequence>MTCRRSYCGCRKCSRRDTFRHFPECARRVRLRVHFASTQTMLQQFLHDFGYLALFIGTFFEGETILVLAGFLAFRGYMDINFVVVVAFCGSYAGDQLWYFLGRKHGRKLLARKPRWQLMGDRALEHIRRHPDIWVLSFRFVYGLRTVMPVAIGLSGYPPGRYLLLNGIGAAIWATALAAAAYHFGAVLEGMLGSIKKYELWVLGALLVLGLCLWLRRRIKNARLAKKVLEAERLERISSGEPTTPTEQTGCDSNRAP</sequence>
<feature type="transmembrane region" description="Helical" evidence="1">
    <location>
        <begin position="80"/>
        <end position="101"/>
    </location>
</feature>
<evidence type="ECO:0000259" key="2">
    <source>
        <dbReference type="Pfam" id="PF09335"/>
    </source>
</evidence>
<evidence type="ECO:0000313" key="4">
    <source>
        <dbReference type="Proteomes" id="UP000270661"/>
    </source>
</evidence>
<dbReference type="PANTHER" id="PTHR42709:SF2">
    <property type="entry name" value="INNER MEMBRANE PROTEIN YOHD"/>
    <property type="match status" value="1"/>
</dbReference>
<dbReference type="PANTHER" id="PTHR42709">
    <property type="entry name" value="ALKALINE PHOSPHATASE LIKE PROTEIN"/>
    <property type="match status" value="1"/>
</dbReference>
<dbReference type="EMBL" id="RBOJ01000022">
    <property type="protein sequence ID" value="RMM54238.1"/>
    <property type="molecule type" value="Genomic_DNA"/>
</dbReference>
<dbReference type="Pfam" id="PF09335">
    <property type="entry name" value="VTT_dom"/>
    <property type="match status" value="1"/>
</dbReference>
<evidence type="ECO:0000313" key="3">
    <source>
        <dbReference type="EMBL" id="RMM54238.1"/>
    </source>
</evidence>
<feature type="transmembrane region" description="Helical" evidence="1">
    <location>
        <begin position="163"/>
        <end position="186"/>
    </location>
</feature>
<accession>A0A3M3EX92</accession>
<reference evidence="3 4" key="1">
    <citation type="submission" date="2018-08" db="EMBL/GenBank/DDBJ databases">
        <title>Recombination of ecologically and evolutionarily significant loci maintains genetic cohesion in the Pseudomonas syringae species complex.</title>
        <authorList>
            <person name="Dillon M."/>
            <person name="Thakur S."/>
            <person name="Almeida R.N.D."/>
            <person name="Weir B.S."/>
            <person name="Guttman D.S."/>
        </authorList>
    </citation>
    <scope>NUCLEOTIDE SEQUENCE [LARGE SCALE GENOMIC DNA]</scope>
    <source>
        <strain evidence="3 4">NCPPB2445</strain>
    </source>
</reference>
<organism evidence="3 4">
    <name type="scientific">Pseudomonas corrugata</name>
    <dbReference type="NCBI Taxonomy" id="47879"/>
    <lineage>
        <taxon>Bacteria</taxon>
        <taxon>Pseudomonadati</taxon>
        <taxon>Pseudomonadota</taxon>
        <taxon>Gammaproteobacteria</taxon>
        <taxon>Pseudomonadales</taxon>
        <taxon>Pseudomonadaceae</taxon>
        <taxon>Pseudomonas</taxon>
    </lineage>
</organism>
<dbReference type="AlphaFoldDB" id="A0A3M3EX92"/>
<proteinExistence type="predicted"/>
<name>A0A3M3EX92_9PSED</name>
<feature type="domain" description="VTT" evidence="2">
    <location>
        <begin position="62"/>
        <end position="180"/>
    </location>
</feature>
<keyword evidence="4" id="KW-1185">Reference proteome</keyword>
<protein>
    <recommendedName>
        <fullName evidence="2">VTT domain-containing protein</fullName>
    </recommendedName>
</protein>